<dbReference type="PANTHER" id="PTHR31310:SF7">
    <property type="entry name" value="PA-PHOSPHATASE RELATED-FAMILY PROTEIN DDB_G0268928"/>
    <property type="match status" value="1"/>
</dbReference>
<feature type="domain" description="Inositolphosphotransferase Aur1/Ipt1" evidence="6">
    <location>
        <begin position="184"/>
        <end position="359"/>
    </location>
</feature>
<dbReference type="InterPro" id="IPR052185">
    <property type="entry name" value="IPC_Synthase-Related"/>
</dbReference>
<evidence type="ECO:0000256" key="4">
    <source>
        <dbReference type="ARBA" id="ARBA00023136"/>
    </source>
</evidence>
<dbReference type="InterPro" id="IPR045977">
    <property type="entry name" value="DUF5933"/>
</dbReference>
<organism evidence="8 9">
    <name type="scientific">Tsukamurella spumae</name>
    <dbReference type="NCBI Taxonomy" id="44753"/>
    <lineage>
        <taxon>Bacteria</taxon>
        <taxon>Bacillati</taxon>
        <taxon>Actinomycetota</taxon>
        <taxon>Actinomycetes</taxon>
        <taxon>Mycobacteriales</taxon>
        <taxon>Tsukamurellaceae</taxon>
        <taxon>Tsukamurella</taxon>
    </lineage>
</organism>
<dbReference type="Pfam" id="PF19356">
    <property type="entry name" value="DUF5933"/>
    <property type="match status" value="1"/>
</dbReference>
<keyword evidence="2 5" id="KW-0812">Transmembrane</keyword>
<evidence type="ECO:0000259" key="7">
    <source>
        <dbReference type="Pfam" id="PF19356"/>
    </source>
</evidence>
<evidence type="ECO:0000259" key="6">
    <source>
        <dbReference type="Pfam" id="PF14378"/>
    </source>
</evidence>
<dbReference type="InterPro" id="IPR026841">
    <property type="entry name" value="Aur1/Ipt1"/>
</dbReference>
<comment type="caution">
    <text evidence="8">The sequence shown here is derived from an EMBL/GenBank/DDBJ whole genome shotgun (WGS) entry which is preliminary data.</text>
</comment>
<evidence type="ECO:0000256" key="2">
    <source>
        <dbReference type="ARBA" id="ARBA00022692"/>
    </source>
</evidence>
<evidence type="ECO:0000256" key="5">
    <source>
        <dbReference type="SAM" id="Phobius"/>
    </source>
</evidence>
<gene>
    <name evidence="8" type="ORF">HF999_13220</name>
</gene>
<keyword evidence="9" id="KW-1185">Reference proteome</keyword>
<protein>
    <submittedName>
        <fullName evidence="8">Inositol phosphorylceramide synthase</fullName>
    </submittedName>
</protein>
<comment type="subcellular location">
    <subcellularLocation>
        <location evidence="1">Membrane</location>
        <topology evidence="1">Multi-pass membrane protein</topology>
    </subcellularLocation>
</comment>
<evidence type="ECO:0000256" key="3">
    <source>
        <dbReference type="ARBA" id="ARBA00022989"/>
    </source>
</evidence>
<keyword evidence="3 5" id="KW-1133">Transmembrane helix</keyword>
<feature type="transmembrane region" description="Helical" evidence="5">
    <location>
        <begin position="376"/>
        <end position="397"/>
    </location>
</feature>
<feature type="transmembrane region" description="Helical" evidence="5">
    <location>
        <begin position="28"/>
        <end position="51"/>
    </location>
</feature>
<feature type="transmembrane region" description="Helical" evidence="5">
    <location>
        <begin position="237"/>
        <end position="256"/>
    </location>
</feature>
<sequence length="447" mass="47325">MLVRADFALPRGPRGEHPGRRGWGAGQWAWAVLGVVAFVLVIQAAAMYYGLRGPVHGLVSDFVGRPVTGEVKVAALALALMCMPARLRLPFVGVVAGVEVLFNAERLLAGSPLHFGNGVMWGLLALTVYAGTHLTGPERSAALKAAGVAGILIAANAVSAVWLGLTMQALPDVADHFVEVADRALGSPSWVMGRFVHDHGWYLALITKVYTYLPVGAAVVAYFQLRRSSTEGFPRHHIVKSFIVIGAIGPIVYFLFPVVGPAYAFGNEVAGAGWMNVWPHVVPTSLEPVSAYFSQQAPRNCMPSLHTAWATAILVHALRGPRLLKLFGVIWWVCTISATLGLGAHYGVDLVAGLVFALTLEAAMIRPEDGWHARRIVTVAGGAVAFAAILLAIRYLSVPMAQSGHLAAVALLGVVGVMVVAYARIARPSSPDDAVTAPPVGQRELAA</sequence>
<feature type="transmembrane region" description="Helical" evidence="5">
    <location>
        <begin position="107"/>
        <end position="129"/>
    </location>
</feature>
<dbReference type="PANTHER" id="PTHR31310">
    <property type="match status" value="1"/>
</dbReference>
<feature type="domain" description="DUF5933" evidence="7">
    <location>
        <begin position="28"/>
        <end position="163"/>
    </location>
</feature>
<dbReference type="AlphaFoldDB" id="A0A846X184"/>
<reference evidence="8 9" key="1">
    <citation type="submission" date="2020-04" db="EMBL/GenBank/DDBJ databases">
        <title>MicrobeNet Type strains.</title>
        <authorList>
            <person name="Nicholson A.C."/>
        </authorList>
    </citation>
    <scope>NUCLEOTIDE SEQUENCE [LARGE SCALE GENOMIC DNA]</scope>
    <source>
        <strain evidence="8 9">DSM 44113</strain>
    </source>
</reference>
<dbReference type="GO" id="GO:0016020">
    <property type="term" value="C:membrane"/>
    <property type="evidence" value="ECO:0007669"/>
    <property type="project" value="UniProtKB-SubCell"/>
</dbReference>
<feature type="transmembrane region" description="Helical" evidence="5">
    <location>
        <begin position="403"/>
        <end position="423"/>
    </location>
</feature>
<keyword evidence="4 5" id="KW-0472">Membrane</keyword>
<feature type="transmembrane region" description="Helical" evidence="5">
    <location>
        <begin position="201"/>
        <end position="225"/>
    </location>
</feature>
<dbReference type="RefSeq" id="WP_168546332.1">
    <property type="nucleotide sequence ID" value="NZ_BAAAKS010000063.1"/>
</dbReference>
<evidence type="ECO:0000313" key="9">
    <source>
        <dbReference type="Proteomes" id="UP000582646"/>
    </source>
</evidence>
<evidence type="ECO:0000256" key="1">
    <source>
        <dbReference type="ARBA" id="ARBA00004141"/>
    </source>
</evidence>
<dbReference type="Proteomes" id="UP000582646">
    <property type="component" value="Unassembled WGS sequence"/>
</dbReference>
<evidence type="ECO:0000313" key="8">
    <source>
        <dbReference type="EMBL" id="NKY19327.1"/>
    </source>
</evidence>
<dbReference type="EMBL" id="JAAXOQ010000017">
    <property type="protein sequence ID" value="NKY19327.1"/>
    <property type="molecule type" value="Genomic_DNA"/>
</dbReference>
<accession>A0A846X184</accession>
<feature type="transmembrane region" description="Helical" evidence="5">
    <location>
        <begin position="329"/>
        <end position="356"/>
    </location>
</feature>
<name>A0A846X184_9ACTN</name>
<feature type="transmembrane region" description="Helical" evidence="5">
    <location>
        <begin position="141"/>
        <end position="165"/>
    </location>
</feature>
<proteinExistence type="predicted"/>
<dbReference type="Pfam" id="PF14378">
    <property type="entry name" value="PAP2_3"/>
    <property type="match status" value="1"/>
</dbReference>